<dbReference type="RefSeq" id="XP_013316220.1">
    <property type="nucleotide sequence ID" value="XM_013460766.1"/>
</dbReference>
<dbReference type="EMBL" id="KN847319">
    <property type="protein sequence ID" value="KIW55635.1"/>
    <property type="molecule type" value="Genomic_DNA"/>
</dbReference>
<dbReference type="STRING" id="348802.A0A0D2ELS1"/>
<dbReference type="PANTHER" id="PTHR43167">
    <property type="entry name" value="PUTATIVE (AFU_ORTHOLOGUE AFUA_6G01830)-RELATED"/>
    <property type="match status" value="1"/>
</dbReference>
<dbReference type="Proteomes" id="UP000054342">
    <property type="component" value="Unassembled WGS sequence"/>
</dbReference>
<dbReference type="AlphaFoldDB" id="A0A0D2ELS1"/>
<dbReference type="Pfam" id="PF13578">
    <property type="entry name" value="Methyltransf_24"/>
    <property type="match status" value="1"/>
</dbReference>
<protein>
    <recommendedName>
        <fullName evidence="3">O-methyltransferase</fullName>
    </recommendedName>
</protein>
<evidence type="ECO:0000313" key="1">
    <source>
        <dbReference type="EMBL" id="KIW55635.1"/>
    </source>
</evidence>
<keyword evidence="2" id="KW-1185">Reference proteome</keyword>
<dbReference type="OrthoDB" id="4863010at2759"/>
<dbReference type="HOGENOM" id="CLU_067676_7_0_1"/>
<dbReference type="RefSeq" id="XP_013316219.1">
    <property type="nucleotide sequence ID" value="XM_013460765.1"/>
</dbReference>
<dbReference type="Gene3D" id="3.40.50.150">
    <property type="entry name" value="Vaccinia Virus protein VP39"/>
    <property type="match status" value="1"/>
</dbReference>
<dbReference type="InterPro" id="IPR029063">
    <property type="entry name" value="SAM-dependent_MTases_sf"/>
</dbReference>
<dbReference type="EMBL" id="KN847319">
    <property type="protein sequence ID" value="KIW55636.1"/>
    <property type="molecule type" value="Genomic_DNA"/>
</dbReference>
<evidence type="ECO:0000313" key="2">
    <source>
        <dbReference type="Proteomes" id="UP000054342"/>
    </source>
</evidence>
<name>A0A0D2ELS1_9EURO</name>
<dbReference type="GeneID" id="25326275"/>
<gene>
    <name evidence="1" type="ORF">PV05_04367</name>
</gene>
<accession>A0A0D2ELS1</accession>
<organism evidence="1 2">
    <name type="scientific">Exophiala xenobiotica</name>
    <dbReference type="NCBI Taxonomy" id="348802"/>
    <lineage>
        <taxon>Eukaryota</taxon>
        <taxon>Fungi</taxon>
        <taxon>Dikarya</taxon>
        <taxon>Ascomycota</taxon>
        <taxon>Pezizomycotina</taxon>
        <taxon>Eurotiomycetes</taxon>
        <taxon>Chaetothyriomycetidae</taxon>
        <taxon>Chaetothyriales</taxon>
        <taxon>Herpotrichiellaceae</taxon>
        <taxon>Exophiala</taxon>
    </lineage>
</organism>
<reference evidence="1 2" key="1">
    <citation type="submission" date="2015-01" db="EMBL/GenBank/DDBJ databases">
        <title>The Genome Sequence of Exophiala xenobiotica CBS118157.</title>
        <authorList>
            <consortium name="The Broad Institute Genomics Platform"/>
            <person name="Cuomo C."/>
            <person name="de Hoog S."/>
            <person name="Gorbushina A."/>
            <person name="Stielow B."/>
            <person name="Teixiera M."/>
            <person name="Abouelleil A."/>
            <person name="Chapman S.B."/>
            <person name="Priest M."/>
            <person name="Young S.K."/>
            <person name="Wortman J."/>
            <person name="Nusbaum C."/>
            <person name="Birren B."/>
        </authorList>
    </citation>
    <scope>NUCLEOTIDE SEQUENCE [LARGE SCALE GENOMIC DNA]</scope>
    <source>
        <strain evidence="1 2">CBS 118157</strain>
    </source>
</reference>
<dbReference type="PANTHER" id="PTHR43167:SF1">
    <property type="entry name" value="PUTATIVE (AFU_ORTHOLOGUE AFUA_6G01830)-RELATED"/>
    <property type="match status" value="1"/>
</dbReference>
<sequence length="225" mass="24907">MATSQSPTPVKAPAHVLSLLDRLHKLSMVQEEAVTAEDYRAEGFDNFMRDKFIALDQDKCEFVYQLCLAINAKNIVEAGTSFGVSTIYLALAVFNNTKSGAALGTVIATEWEKSKADKAREHWREAGDEIAKCIELREGDILETLKDGLPEVDLLLLDIWAPLALPVLKLVQPRMHRGAVVIVDNTISSASRYKDLLEYLRASGSGFTNLTLPYTKGLEMSVYMP</sequence>
<proteinExistence type="predicted"/>
<evidence type="ECO:0008006" key="3">
    <source>
        <dbReference type="Google" id="ProtNLM"/>
    </source>
</evidence>
<dbReference type="SUPFAM" id="SSF53335">
    <property type="entry name" value="S-adenosyl-L-methionine-dependent methyltransferases"/>
    <property type="match status" value="1"/>
</dbReference>